<dbReference type="Pfam" id="PF13489">
    <property type="entry name" value="Methyltransf_23"/>
    <property type="match status" value="1"/>
</dbReference>
<sequence length="293" mass="32274">MAAVIPERSVAESLSSRLRRRNRGGRFHRVLSDRTRSPDGNVDTLSLWDAHSTVQRQTADAIARLWSLRSPGDAVLDFGAGDGALLARIAQQHAGLREVAVVDRDPQAREAARARLSAVAPFASYAELPTTRRFDLVLAAHVLYFVGDVPAWWRSVAAILRTHGLVTVAITSPECDMYALRHIVRRHEGRRARFGHDLLVRGAAAVGLGPRTDRVDSSFSYPCQDPRLARIPAHSADAGLARLVCWLTALDPERRLPEPLQADINAFLVAHTRDGRLSFRIVDSVVHFSPVKG</sequence>
<dbReference type="AlphaFoldDB" id="A0A9X3NEY0"/>
<comment type="caution">
    <text evidence="1">The sequence shown here is derived from an EMBL/GenBank/DDBJ whole genome shotgun (WGS) entry which is preliminary data.</text>
</comment>
<proteinExistence type="predicted"/>
<dbReference type="RefSeq" id="WP_270029759.1">
    <property type="nucleotide sequence ID" value="NZ_JAPDDP010000105.1"/>
</dbReference>
<dbReference type="SUPFAM" id="SSF53335">
    <property type="entry name" value="S-adenosyl-L-methionine-dependent methyltransferases"/>
    <property type="match status" value="1"/>
</dbReference>
<evidence type="ECO:0000313" key="2">
    <source>
        <dbReference type="Proteomes" id="UP001147653"/>
    </source>
</evidence>
<keyword evidence="1" id="KW-0808">Transferase</keyword>
<dbReference type="InterPro" id="IPR029063">
    <property type="entry name" value="SAM-dependent_MTases_sf"/>
</dbReference>
<name>A0A9X3NEY0_9ACTN</name>
<keyword evidence="2" id="KW-1185">Reference proteome</keyword>
<accession>A0A9X3NEY0</accession>
<protein>
    <submittedName>
        <fullName evidence="1">Class I SAM-dependent methyltransferase</fullName>
    </submittedName>
</protein>
<gene>
    <name evidence="1" type="ORF">OJ997_33470</name>
</gene>
<organism evidence="1 2">
    <name type="scientific">Solirubrobacter phytolaccae</name>
    <dbReference type="NCBI Taxonomy" id="1404360"/>
    <lineage>
        <taxon>Bacteria</taxon>
        <taxon>Bacillati</taxon>
        <taxon>Actinomycetota</taxon>
        <taxon>Thermoleophilia</taxon>
        <taxon>Solirubrobacterales</taxon>
        <taxon>Solirubrobacteraceae</taxon>
        <taxon>Solirubrobacter</taxon>
    </lineage>
</organism>
<keyword evidence="1" id="KW-0489">Methyltransferase</keyword>
<dbReference type="Proteomes" id="UP001147653">
    <property type="component" value="Unassembled WGS sequence"/>
</dbReference>
<reference evidence="1" key="1">
    <citation type="submission" date="2022-10" db="EMBL/GenBank/DDBJ databases">
        <title>The WGS of Solirubrobacter phytolaccae KCTC 29190.</title>
        <authorList>
            <person name="Jiang Z."/>
        </authorList>
    </citation>
    <scope>NUCLEOTIDE SEQUENCE</scope>
    <source>
        <strain evidence="1">KCTC 29190</strain>
    </source>
</reference>
<dbReference type="GO" id="GO:0008168">
    <property type="term" value="F:methyltransferase activity"/>
    <property type="evidence" value="ECO:0007669"/>
    <property type="project" value="UniProtKB-KW"/>
</dbReference>
<dbReference type="Gene3D" id="3.40.50.150">
    <property type="entry name" value="Vaccinia Virus protein VP39"/>
    <property type="match status" value="1"/>
</dbReference>
<dbReference type="CDD" id="cd02440">
    <property type="entry name" value="AdoMet_MTases"/>
    <property type="match status" value="1"/>
</dbReference>
<dbReference type="EMBL" id="JAPDDP010000105">
    <property type="protein sequence ID" value="MDA0185263.1"/>
    <property type="molecule type" value="Genomic_DNA"/>
</dbReference>
<evidence type="ECO:0000313" key="1">
    <source>
        <dbReference type="EMBL" id="MDA0185263.1"/>
    </source>
</evidence>
<dbReference type="GO" id="GO:0032259">
    <property type="term" value="P:methylation"/>
    <property type="evidence" value="ECO:0007669"/>
    <property type="project" value="UniProtKB-KW"/>
</dbReference>
<dbReference type="PANTHER" id="PTHR43861">
    <property type="entry name" value="TRANS-ACONITATE 2-METHYLTRANSFERASE-RELATED"/>
    <property type="match status" value="1"/>
</dbReference>